<proteinExistence type="predicted"/>
<accession>A0A9P8TGQ8</accession>
<evidence type="ECO:0000313" key="2">
    <source>
        <dbReference type="Proteomes" id="UP000769528"/>
    </source>
</evidence>
<reference evidence="1" key="2">
    <citation type="submission" date="2021-01" db="EMBL/GenBank/DDBJ databases">
        <authorList>
            <person name="Schikora-Tamarit M.A."/>
        </authorList>
    </citation>
    <scope>NUCLEOTIDE SEQUENCE</scope>
    <source>
        <strain evidence="1">CBS6341</strain>
    </source>
</reference>
<gene>
    <name evidence="1" type="ORF">WICMUC_001331</name>
</gene>
<dbReference type="AlphaFoldDB" id="A0A9P8TGQ8"/>
<name>A0A9P8TGQ8_9ASCO</name>
<organism evidence="1 2">
    <name type="scientific">Wickerhamomyces mucosus</name>
    <dbReference type="NCBI Taxonomy" id="1378264"/>
    <lineage>
        <taxon>Eukaryota</taxon>
        <taxon>Fungi</taxon>
        <taxon>Dikarya</taxon>
        <taxon>Ascomycota</taxon>
        <taxon>Saccharomycotina</taxon>
        <taxon>Saccharomycetes</taxon>
        <taxon>Phaffomycetales</taxon>
        <taxon>Wickerhamomycetaceae</taxon>
        <taxon>Wickerhamomyces</taxon>
    </lineage>
</organism>
<sequence>MNLSALDNLIRPSGKYLDSCTIFLEDLGFISSSCSNLSTNWISLKKLDCVNAVNAEIAGIINDLFDCSIGNFRSDFKICLNIAKISNL</sequence>
<comment type="caution">
    <text evidence="1">The sequence shown here is derived from an EMBL/GenBank/DDBJ whole genome shotgun (WGS) entry which is preliminary data.</text>
</comment>
<protein>
    <submittedName>
        <fullName evidence="1">Uncharacterized protein</fullName>
    </submittedName>
</protein>
<evidence type="ECO:0000313" key="1">
    <source>
        <dbReference type="EMBL" id="KAH3678963.1"/>
    </source>
</evidence>
<reference evidence="1" key="1">
    <citation type="journal article" date="2021" name="Open Biol.">
        <title>Shared evolutionary footprints suggest mitochondrial oxidative damage underlies multiple complex I losses in fungi.</title>
        <authorList>
            <person name="Schikora-Tamarit M.A."/>
            <person name="Marcet-Houben M."/>
            <person name="Nosek J."/>
            <person name="Gabaldon T."/>
        </authorList>
    </citation>
    <scope>NUCLEOTIDE SEQUENCE</scope>
    <source>
        <strain evidence="1">CBS6341</strain>
    </source>
</reference>
<keyword evidence="2" id="KW-1185">Reference proteome</keyword>
<dbReference type="EMBL" id="JAEUBF010000397">
    <property type="protein sequence ID" value="KAH3678963.1"/>
    <property type="molecule type" value="Genomic_DNA"/>
</dbReference>
<dbReference type="Proteomes" id="UP000769528">
    <property type="component" value="Unassembled WGS sequence"/>
</dbReference>